<evidence type="ECO:0000256" key="9">
    <source>
        <dbReference type="ARBA" id="ARBA00056419"/>
    </source>
</evidence>
<dbReference type="GO" id="GO:0005884">
    <property type="term" value="C:actin filament"/>
    <property type="evidence" value="ECO:0007669"/>
    <property type="project" value="TreeGrafter"/>
</dbReference>
<dbReference type="PANTHER" id="PTHR13759">
    <property type="entry name" value="TWINFILIN"/>
    <property type="match status" value="1"/>
</dbReference>
<feature type="domain" description="ADF-H" evidence="12">
    <location>
        <begin position="175"/>
        <end position="312"/>
    </location>
</feature>
<organism evidence="13 14">
    <name type="scientific">Pseudolycoriella hygida</name>
    <dbReference type="NCBI Taxonomy" id="35572"/>
    <lineage>
        <taxon>Eukaryota</taxon>
        <taxon>Metazoa</taxon>
        <taxon>Ecdysozoa</taxon>
        <taxon>Arthropoda</taxon>
        <taxon>Hexapoda</taxon>
        <taxon>Insecta</taxon>
        <taxon>Pterygota</taxon>
        <taxon>Neoptera</taxon>
        <taxon>Endopterygota</taxon>
        <taxon>Diptera</taxon>
        <taxon>Nematocera</taxon>
        <taxon>Sciaroidea</taxon>
        <taxon>Sciaridae</taxon>
        <taxon>Pseudolycoriella</taxon>
    </lineage>
</organism>
<keyword evidence="14" id="KW-1185">Reference proteome</keyword>
<keyword evidence="5" id="KW-0677">Repeat</keyword>
<dbReference type="GO" id="GO:0030042">
    <property type="term" value="P:actin filament depolymerization"/>
    <property type="evidence" value="ECO:0007669"/>
    <property type="project" value="TreeGrafter"/>
</dbReference>
<dbReference type="GO" id="GO:0010976">
    <property type="term" value="P:positive regulation of neuron projection development"/>
    <property type="evidence" value="ECO:0007669"/>
    <property type="project" value="TreeGrafter"/>
</dbReference>
<dbReference type="InterPro" id="IPR002108">
    <property type="entry name" value="ADF-H"/>
</dbReference>
<dbReference type="InterPro" id="IPR029006">
    <property type="entry name" value="ADF-H/Gelsolin-like_dom_sf"/>
</dbReference>
<dbReference type="EMBL" id="WJQU01000003">
    <property type="protein sequence ID" value="KAJ6640226.1"/>
    <property type="molecule type" value="Genomic_DNA"/>
</dbReference>
<evidence type="ECO:0000256" key="10">
    <source>
        <dbReference type="ARBA" id="ARBA00069496"/>
    </source>
</evidence>
<keyword evidence="4" id="KW-0963">Cytoplasm</keyword>
<evidence type="ECO:0000313" key="13">
    <source>
        <dbReference type="EMBL" id="KAJ6640226.1"/>
    </source>
</evidence>
<proteinExistence type="inferred from homology"/>
<feature type="domain" description="ADF-H" evidence="12">
    <location>
        <begin position="5"/>
        <end position="139"/>
    </location>
</feature>
<protein>
    <recommendedName>
        <fullName evidence="10">Twinfilin</fullName>
    </recommendedName>
</protein>
<dbReference type="GO" id="GO:0051015">
    <property type="term" value="F:actin filament binding"/>
    <property type="evidence" value="ECO:0007669"/>
    <property type="project" value="TreeGrafter"/>
</dbReference>
<evidence type="ECO:0000256" key="3">
    <source>
        <dbReference type="ARBA" id="ARBA00009557"/>
    </source>
</evidence>
<dbReference type="GO" id="GO:0005938">
    <property type="term" value="C:cell cortex"/>
    <property type="evidence" value="ECO:0007669"/>
    <property type="project" value="UniProtKB-SubCell"/>
</dbReference>
<dbReference type="GO" id="GO:0003785">
    <property type="term" value="F:actin monomer binding"/>
    <property type="evidence" value="ECO:0007669"/>
    <property type="project" value="TreeGrafter"/>
</dbReference>
<dbReference type="FunFam" id="3.40.20.10:FF:000042">
    <property type="entry name" value="Actin depolymerizing protein"/>
    <property type="match status" value="1"/>
</dbReference>
<dbReference type="AlphaFoldDB" id="A0A9Q0MYA7"/>
<dbReference type="Proteomes" id="UP001151699">
    <property type="component" value="Chromosome X"/>
</dbReference>
<comment type="similarity">
    <text evidence="3">Belongs to the actin-binding proteins ADF family. Twinfilin subfamily.</text>
</comment>
<evidence type="ECO:0000256" key="11">
    <source>
        <dbReference type="SAM" id="MobiDB-lite"/>
    </source>
</evidence>
<comment type="function">
    <text evidence="9">Actin-binding protein involved in motile and morphological processes. Inhibits actin polymerization, likely by sequestering G-actin.</text>
</comment>
<evidence type="ECO:0000259" key="12">
    <source>
        <dbReference type="PROSITE" id="PS51263"/>
    </source>
</evidence>
<dbReference type="SMART" id="SM00102">
    <property type="entry name" value="ADF"/>
    <property type="match status" value="2"/>
</dbReference>
<dbReference type="GO" id="GO:0010591">
    <property type="term" value="P:regulation of lamellipodium assembly"/>
    <property type="evidence" value="ECO:0007669"/>
    <property type="project" value="TreeGrafter"/>
</dbReference>
<evidence type="ECO:0000256" key="5">
    <source>
        <dbReference type="ARBA" id="ARBA00022737"/>
    </source>
</evidence>
<gene>
    <name evidence="13" type="primary">twf</name>
    <name evidence="13" type="ORF">Bhyg_12976</name>
</gene>
<keyword evidence="6" id="KW-0009">Actin-binding</keyword>
<dbReference type="CDD" id="cd11284">
    <property type="entry name" value="ADF_Twf-C_like"/>
    <property type="match status" value="1"/>
</dbReference>
<dbReference type="Gene3D" id="3.40.20.10">
    <property type="entry name" value="Severin"/>
    <property type="match status" value="2"/>
</dbReference>
<evidence type="ECO:0000313" key="14">
    <source>
        <dbReference type="Proteomes" id="UP001151699"/>
    </source>
</evidence>
<dbReference type="OrthoDB" id="10006997at2759"/>
<dbReference type="CDD" id="cd11285">
    <property type="entry name" value="ADF_Twf-N_like"/>
    <property type="match status" value="1"/>
</dbReference>
<dbReference type="Pfam" id="PF00241">
    <property type="entry name" value="Cofilin_ADF"/>
    <property type="match status" value="2"/>
</dbReference>
<evidence type="ECO:0000256" key="1">
    <source>
        <dbReference type="ARBA" id="ARBA00004245"/>
    </source>
</evidence>
<dbReference type="GO" id="GO:0030016">
    <property type="term" value="C:myofibril"/>
    <property type="evidence" value="ECO:0007669"/>
    <property type="project" value="TreeGrafter"/>
</dbReference>
<comment type="caution">
    <text evidence="13">The sequence shown here is derived from an EMBL/GenBank/DDBJ whole genome shotgun (WGS) entry which is preliminary data.</text>
</comment>
<dbReference type="PANTHER" id="PTHR13759:SF1">
    <property type="entry name" value="TWINFILIN"/>
    <property type="match status" value="1"/>
</dbReference>
<sequence>MSHQTGITANESLLHAFGKSKNGKIRVIKISIENEQLTPASVQNVSKDWEKDFDKMLKPLIEPNTPCYILYRLDAKTSLGFAWLLISWIPDSATIRQKMLYASTKATLKTEFGSAHITEEIHATDIDEVTLAGYYKHKKTFAAPAPLTMREEEMIELKRAEVNTHITADTRQQTMSGINLPLTASATNGIKDMARGSYNYLQFNIDLQAEQVNLVKAANVELDRLPKEVPSDAARYHLYLFKHTHEGDYLESIVFIYSMPGYSCPVKERMMYSSVKATFCEAIHKLGLDIAKRLEIDSGAELTEEFLQDELHPKKILHRPQFAKPKGPPNRGIKRLTKPAAAE</sequence>
<dbReference type="InterPro" id="IPR028458">
    <property type="entry name" value="Twinfilin"/>
</dbReference>
<dbReference type="FunFam" id="3.40.20.10:FF:000007">
    <property type="entry name" value="Twinfilin-1 isoform 1"/>
    <property type="match status" value="1"/>
</dbReference>
<accession>A0A9Q0MYA7</accession>
<name>A0A9Q0MYA7_9DIPT</name>
<comment type="subunit">
    <text evidence="8">Interacts with G-actin; ADP-actin form.</text>
</comment>
<evidence type="ECO:0000256" key="7">
    <source>
        <dbReference type="ARBA" id="ARBA00023212"/>
    </source>
</evidence>
<reference evidence="13" key="1">
    <citation type="submission" date="2022-07" db="EMBL/GenBank/DDBJ databases">
        <authorList>
            <person name="Trinca V."/>
            <person name="Uliana J.V.C."/>
            <person name="Torres T.T."/>
            <person name="Ward R.J."/>
            <person name="Monesi N."/>
        </authorList>
    </citation>
    <scope>NUCLEOTIDE SEQUENCE</scope>
    <source>
        <strain evidence="13">HSMRA1968</strain>
        <tissue evidence="13">Whole embryos</tissue>
    </source>
</reference>
<evidence type="ECO:0000256" key="8">
    <source>
        <dbReference type="ARBA" id="ARBA00038532"/>
    </source>
</evidence>
<evidence type="ECO:0000256" key="6">
    <source>
        <dbReference type="ARBA" id="ARBA00023203"/>
    </source>
</evidence>
<dbReference type="SUPFAM" id="SSF55753">
    <property type="entry name" value="Actin depolymerizing proteins"/>
    <property type="match status" value="2"/>
</dbReference>
<feature type="region of interest" description="Disordered" evidence="11">
    <location>
        <begin position="319"/>
        <end position="343"/>
    </location>
</feature>
<comment type="subcellular location">
    <subcellularLocation>
        <location evidence="2">Cytoplasm</location>
        <location evidence="2">Cell cortex</location>
    </subcellularLocation>
    <subcellularLocation>
        <location evidence="1">Cytoplasm</location>
        <location evidence="1">Cytoskeleton</location>
    </subcellularLocation>
</comment>
<evidence type="ECO:0000256" key="4">
    <source>
        <dbReference type="ARBA" id="ARBA00022490"/>
    </source>
</evidence>
<evidence type="ECO:0000256" key="2">
    <source>
        <dbReference type="ARBA" id="ARBA00004544"/>
    </source>
</evidence>
<keyword evidence="7" id="KW-0206">Cytoskeleton</keyword>
<dbReference type="PROSITE" id="PS51263">
    <property type="entry name" value="ADF_H"/>
    <property type="match status" value="2"/>
</dbReference>
<dbReference type="GO" id="GO:0051016">
    <property type="term" value="P:barbed-end actin filament capping"/>
    <property type="evidence" value="ECO:0007669"/>
    <property type="project" value="TreeGrafter"/>
</dbReference>